<feature type="compositionally biased region" description="Basic and acidic residues" evidence="1">
    <location>
        <begin position="91"/>
        <end position="101"/>
    </location>
</feature>
<feature type="region of interest" description="Disordered" evidence="1">
    <location>
        <begin position="250"/>
        <end position="289"/>
    </location>
</feature>
<name>K3WJH3_GLOUD</name>
<dbReference type="EMBL" id="GL376564">
    <property type="status" value="NOT_ANNOTATED_CDS"/>
    <property type="molecule type" value="Genomic_DNA"/>
</dbReference>
<feature type="region of interest" description="Disordered" evidence="1">
    <location>
        <begin position="370"/>
        <end position="399"/>
    </location>
</feature>
<dbReference type="InParanoid" id="K3WJH3"/>
<evidence type="ECO:0000313" key="3">
    <source>
        <dbReference type="Proteomes" id="UP000019132"/>
    </source>
</evidence>
<protein>
    <submittedName>
        <fullName evidence="2">Uncharacterized protein</fullName>
    </submittedName>
</protein>
<accession>K3WJH3</accession>
<reference evidence="2" key="3">
    <citation type="submission" date="2015-02" db="UniProtKB">
        <authorList>
            <consortium name="EnsemblProtists"/>
        </authorList>
    </citation>
    <scope>IDENTIFICATION</scope>
    <source>
        <strain evidence="2">DAOM BR144</strain>
    </source>
</reference>
<feature type="compositionally biased region" description="Basic and acidic residues" evidence="1">
    <location>
        <begin position="445"/>
        <end position="458"/>
    </location>
</feature>
<keyword evidence="3" id="KW-1185">Reference proteome</keyword>
<dbReference type="Proteomes" id="UP000019132">
    <property type="component" value="Unassembled WGS sequence"/>
</dbReference>
<feature type="region of interest" description="Disordered" evidence="1">
    <location>
        <begin position="420"/>
        <end position="458"/>
    </location>
</feature>
<feature type="region of interest" description="Disordered" evidence="1">
    <location>
        <begin position="1"/>
        <end position="26"/>
    </location>
</feature>
<dbReference type="EnsemblProtists" id="PYU1_T005115">
    <property type="protein sequence ID" value="PYU1_T005115"/>
    <property type="gene ID" value="PYU1_G005104"/>
</dbReference>
<dbReference type="AlphaFoldDB" id="K3WJH3"/>
<dbReference type="STRING" id="431595.K3WJH3"/>
<sequence length="458" mass="51362">MAAYHPSLQEMLDEQTEQGASDKKEDALLDNVSDFFENDLALQNLLDEEKWLTLNEKAAKRKALMQERLRICKDKPSSSGGARESPATLRDSNEEPAKLTSEDYITTAEYIEALMKEVSDEESKLLAGVEQSDMHIAQTARSFNEMKASWNFAQYRSQSRATSARISASRKAEGQHMLEHVEPSRRDEWINSGYIQRLSASEKQAHQNHHQTNPLRFPYVPKVQTLHIHEQHLPWKPLWEVAIGDDELNDEQYGKSKSDQQSPATYAPMNPRPPSSERPRTASTSLASGCSTASQSATFSYINRKKIYSAASARVYQATDTYRESFSPVATPDEKCKSPCRFDYAESVPIDSLNSISNLKLSSVEGTFTKHINTPSRTSNGSEANPKEAEASQNSSIGISQVTRTTANLSNADAQQLRAEKVDAISHASATKKVTTSKKKRRSRRTQDHARKRFDLQL</sequence>
<dbReference type="HOGENOM" id="CLU_597858_0_0_1"/>
<evidence type="ECO:0000313" key="2">
    <source>
        <dbReference type="EnsemblProtists" id="PYU1_T005115"/>
    </source>
</evidence>
<feature type="compositionally biased region" description="Basic residues" evidence="1">
    <location>
        <begin position="435"/>
        <end position="444"/>
    </location>
</feature>
<dbReference type="eggNOG" id="ENOG502R8S6">
    <property type="taxonomic scope" value="Eukaryota"/>
</dbReference>
<organism evidence="2 3">
    <name type="scientific">Globisporangium ultimum (strain ATCC 200006 / CBS 805.95 / DAOM BR144)</name>
    <name type="common">Pythium ultimum</name>
    <dbReference type="NCBI Taxonomy" id="431595"/>
    <lineage>
        <taxon>Eukaryota</taxon>
        <taxon>Sar</taxon>
        <taxon>Stramenopiles</taxon>
        <taxon>Oomycota</taxon>
        <taxon>Peronosporomycetes</taxon>
        <taxon>Pythiales</taxon>
        <taxon>Pythiaceae</taxon>
        <taxon>Globisporangium</taxon>
    </lineage>
</organism>
<feature type="compositionally biased region" description="Polar residues" evidence="1">
    <location>
        <begin position="370"/>
        <end position="383"/>
    </location>
</feature>
<evidence type="ECO:0000256" key="1">
    <source>
        <dbReference type="SAM" id="MobiDB-lite"/>
    </source>
</evidence>
<feature type="region of interest" description="Disordered" evidence="1">
    <location>
        <begin position="70"/>
        <end position="101"/>
    </location>
</feature>
<reference evidence="3" key="2">
    <citation type="submission" date="2010-04" db="EMBL/GenBank/DDBJ databases">
        <authorList>
            <person name="Buell R."/>
            <person name="Hamilton J."/>
            <person name="Hostetler J."/>
        </authorList>
    </citation>
    <scope>NUCLEOTIDE SEQUENCE [LARGE SCALE GENOMIC DNA]</scope>
    <source>
        <strain evidence="3">DAOM:BR144</strain>
    </source>
</reference>
<reference evidence="3" key="1">
    <citation type="journal article" date="2010" name="Genome Biol.">
        <title>Genome sequence of the necrotrophic plant pathogen Pythium ultimum reveals original pathogenicity mechanisms and effector repertoire.</title>
        <authorList>
            <person name="Levesque C.A."/>
            <person name="Brouwer H."/>
            <person name="Cano L."/>
            <person name="Hamilton J.P."/>
            <person name="Holt C."/>
            <person name="Huitema E."/>
            <person name="Raffaele S."/>
            <person name="Robideau G.P."/>
            <person name="Thines M."/>
            <person name="Win J."/>
            <person name="Zerillo M.M."/>
            <person name="Beakes G.W."/>
            <person name="Boore J.L."/>
            <person name="Busam D."/>
            <person name="Dumas B."/>
            <person name="Ferriera S."/>
            <person name="Fuerstenberg S.I."/>
            <person name="Gachon C.M."/>
            <person name="Gaulin E."/>
            <person name="Govers F."/>
            <person name="Grenville-Briggs L."/>
            <person name="Horner N."/>
            <person name="Hostetler J."/>
            <person name="Jiang R.H."/>
            <person name="Johnson J."/>
            <person name="Krajaejun T."/>
            <person name="Lin H."/>
            <person name="Meijer H.J."/>
            <person name="Moore B."/>
            <person name="Morris P."/>
            <person name="Phuntmart V."/>
            <person name="Puiu D."/>
            <person name="Shetty J."/>
            <person name="Stajich J.E."/>
            <person name="Tripathy S."/>
            <person name="Wawra S."/>
            <person name="van West P."/>
            <person name="Whitty B.R."/>
            <person name="Coutinho P.M."/>
            <person name="Henrissat B."/>
            <person name="Martin F."/>
            <person name="Thomas P.D."/>
            <person name="Tyler B.M."/>
            <person name="De Vries R.P."/>
            <person name="Kamoun S."/>
            <person name="Yandell M."/>
            <person name="Tisserat N."/>
            <person name="Buell C.R."/>
        </authorList>
    </citation>
    <scope>NUCLEOTIDE SEQUENCE</scope>
    <source>
        <strain evidence="3">DAOM:BR144</strain>
    </source>
</reference>
<proteinExistence type="predicted"/>
<dbReference type="VEuPathDB" id="FungiDB:PYU1_G005104"/>